<evidence type="ECO:0000256" key="2">
    <source>
        <dbReference type="ARBA" id="ARBA00022692"/>
    </source>
</evidence>
<feature type="domain" description="Rhodopsin" evidence="7">
    <location>
        <begin position="55"/>
        <end position="288"/>
    </location>
</feature>
<accession>A0A6A6IES6</accession>
<feature type="transmembrane region" description="Helical" evidence="6">
    <location>
        <begin position="104"/>
        <end position="127"/>
    </location>
</feature>
<evidence type="ECO:0000313" key="8">
    <source>
        <dbReference type="EMBL" id="KAF2248921.1"/>
    </source>
</evidence>
<dbReference type="RefSeq" id="XP_033683925.1">
    <property type="nucleotide sequence ID" value="XM_033835548.1"/>
</dbReference>
<sequence>MPTSQPALPPGSEENRAPAYKAFLILMVVLTTAAISLRFWSRAMGPRARPGASVHRFWWDDWVALLAVVFIIGFFGLAFAQVQLGFGRHIWMVPPENLPKIFKLLYSIYYLYDISLFLTKQSALLFLTRLFPEQQNSRWWNYTLWATHGLNVAWLIGIILGTALMCSPVQKGWDPMRPGHCGTTSALWTGSAIPSVFIDLVILILPMPKIWSLQMGRSRKAGIMLVFALGYCVIIVSLGRMITVLKSAKALNEDITYEGMPMVYWVTCEAPTTIISICLPPMANLVRRFYSTFLLPLS</sequence>
<evidence type="ECO:0000256" key="1">
    <source>
        <dbReference type="ARBA" id="ARBA00004141"/>
    </source>
</evidence>
<gene>
    <name evidence="8" type="ORF">BU26DRAFT_604872</name>
</gene>
<keyword evidence="4 6" id="KW-0472">Membrane</keyword>
<dbReference type="PANTHER" id="PTHR33048:SF47">
    <property type="entry name" value="INTEGRAL MEMBRANE PROTEIN-RELATED"/>
    <property type="match status" value="1"/>
</dbReference>
<dbReference type="InterPro" id="IPR052337">
    <property type="entry name" value="SAT4-like"/>
</dbReference>
<name>A0A6A6IES6_9PLEO</name>
<comment type="similarity">
    <text evidence="5">Belongs to the SAT4 family.</text>
</comment>
<dbReference type="PANTHER" id="PTHR33048">
    <property type="entry name" value="PTH11-LIKE INTEGRAL MEMBRANE PROTEIN (AFU_ORTHOLOGUE AFUA_5G11245)"/>
    <property type="match status" value="1"/>
</dbReference>
<feature type="transmembrane region" description="Helical" evidence="6">
    <location>
        <begin position="62"/>
        <end position="84"/>
    </location>
</feature>
<protein>
    <recommendedName>
        <fullName evidence="7">Rhodopsin domain-containing protein</fullName>
    </recommendedName>
</protein>
<feature type="transmembrane region" description="Helical" evidence="6">
    <location>
        <begin position="185"/>
        <end position="205"/>
    </location>
</feature>
<keyword evidence="3 6" id="KW-1133">Transmembrane helix</keyword>
<feature type="transmembrane region" description="Helical" evidence="6">
    <location>
        <begin position="221"/>
        <end position="242"/>
    </location>
</feature>
<evidence type="ECO:0000256" key="3">
    <source>
        <dbReference type="ARBA" id="ARBA00022989"/>
    </source>
</evidence>
<feature type="transmembrane region" description="Helical" evidence="6">
    <location>
        <begin position="139"/>
        <end position="165"/>
    </location>
</feature>
<feature type="non-terminal residue" evidence="8">
    <location>
        <position position="298"/>
    </location>
</feature>
<dbReference type="Pfam" id="PF20684">
    <property type="entry name" value="Fung_rhodopsin"/>
    <property type="match status" value="1"/>
</dbReference>
<keyword evidence="9" id="KW-1185">Reference proteome</keyword>
<dbReference type="OrthoDB" id="3934549at2759"/>
<evidence type="ECO:0000256" key="6">
    <source>
        <dbReference type="SAM" id="Phobius"/>
    </source>
</evidence>
<dbReference type="GeneID" id="54588878"/>
<dbReference type="GO" id="GO:0016020">
    <property type="term" value="C:membrane"/>
    <property type="evidence" value="ECO:0007669"/>
    <property type="project" value="UniProtKB-SubCell"/>
</dbReference>
<evidence type="ECO:0000259" key="7">
    <source>
        <dbReference type="Pfam" id="PF20684"/>
    </source>
</evidence>
<reference evidence="8" key="1">
    <citation type="journal article" date="2020" name="Stud. Mycol.">
        <title>101 Dothideomycetes genomes: a test case for predicting lifestyles and emergence of pathogens.</title>
        <authorList>
            <person name="Haridas S."/>
            <person name="Albert R."/>
            <person name="Binder M."/>
            <person name="Bloem J."/>
            <person name="Labutti K."/>
            <person name="Salamov A."/>
            <person name="Andreopoulos B."/>
            <person name="Baker S."/>
            <person name="Barry K."/>
            <person name="Bills G."/>
            <person name="Bluhm B."/>
            <person name="Cannon C."/>
            <person name="Castanera R."/>
            <person name="Culley D."/>
            <person name="Daum C."/>
            <person name="Ezra D."/>
            <person name="Gonzalez J."/>
            <person name="Henrissat B."/>
            <person name="Kuo A."/>
            <person name="Liang C."/>
            <person name="Lipzen A."/>
            <person name="Lutzoni F."/>
            <person name="Magnuson J."/>
            <person name="Mondo S."/>
            <person name="Nolan M."/>
            <person name="Ohm R."/>
            <person name="Pangilinan J."/>
            <person name="Park H.-J."/>
            <person name="Ramirez L."/>
            <person name="Alfaro M."/>
            <person name="Sun H."/>
            <person name="Tritt A."/>
            <person name="Yoshinaga Y."/>
            <person name="Zwiers L.-H."/>
            <person name="Turgeon B."/>
            <person name="Goodwin S."/>
            <person name="Spatafora J."/>
            <person name="Crous P."/>
            <person name="Grigoriev I."/>
        </authorList>
    </citation>
    <scope>NUCLEOTIDE SEQUENCE</scope>
    <source>
        <strain evidence="8">CBS 122368</strain>
    </source>
</reference>
<dbReference type="EMBL" id="ML987195">
    <property type="protein sequence ID" value="KAF2248921.1"/>
    <property type="molecule type" value="Genomic_DNA"/>
</dbReference>
<evidence type="ECO:0000256" key="4">
    <source>
        <dbReference type="ARBA" id="ARBA00023136"/>
    </source>
</evidence>
<evidence type="ECO:0000313" key="9">
    <source>
        <dbReference type="Proteomes" id="UP000800094"/>
    </source>
</evidence>
<feature type="transmembrane region" description="Helical" evidence="6">
    <location>
        <begin position="20"/>
        <end position="41"/>
    </location>
</feature>
<feature type="transmembrane region" description="Helical" evidence="6">
    <location>
        <begin position="262"/>
        <end position="283"/>
    </location>
</feature>
<evidence type="ECO:0000256" key="5">
    <source>
        <dbReference type="ARBA" id="ARBA00038359"/>
    </source>
</evidence>
<dbReference type="Proteomes" id="UP000800094">
    <property type="component" value="Unassembled WGS sequence"/>
</dbReference>
<proteinExistence type="inferred from homology"/>
<dbReference type="InterPro" id="IPR049326">
    <property type="entry name" value="Rhodopsin_dom_fungi"/>
</dbReference>
<dbReference type="AlphaFoldDB" id="A0A6A6IES6"/>
<keyword evidence="2 6" id="KW-0812">Transmembrane</keyword>
<comment type="subcellular location">
    <subcellularLocation>
        <location evidence="1">Membrane</location>
        <topology evidence="1">Multi-pass membrane protein</topology>
    </subcellularLocation>
</comment>
<organism evidence="8 9">
    <name type="scientific">Trematosphaeria pertusa</name>
    <dbReference type="NCBI Taxonomy" id="390896"/>
    <lineage>
        <taxon>Eukaryota</taxon>
        <taxon>Fungi</taxon>
        <taxon>Dikarya</taxon>
        <taxon>Ascomycota</taxon>
        <taxon>Pezizomycotina</taxon>
        <taxon>Dothideomycetes</taxon>
        <taxon>Pleosporomycetidae</taxon>
        <taxon>Pleosporales</taxon>
        <taxon>Massarineae</taxon>
        <taxon>Trematosphaeriaceae</taxon>
        <taxon>Trematosphaeria</taxon>
    </lineage>
</organism>